<feature type="transmembrane region" description="Helical" evidence="1">
    <location>
        <begin position="179"/>
        <end position="197"/>
    </location>
</feature>
<dbReference type="PANTHER" id="PTHR23528">
    <property type="match status" value="1"/>
</dbReference>
<keyword evidence="1" id="KW-1133">Transmembrane helix</keyword>
<feature type="transmembrane region" description="Helical" evidence="1">
    <location>
        <begin position="150"/>
        <end position="167"/>
    </location>
</feature>
<evidence type="ECO:0000256" key="1">
    <source>
        <dbReference type="SAM" id="Phobius"/>
    </source>
</evidence>
<keyword evidence="1" id="KW-0812">Transmembrane</keyword>
<protein>
    <recommendedName>
        <fullName evidence="4">MFS transporter</fullName>
    </recommendedName>
</protein>
<feature type="transmembrane region" description="Helical" evidence="1">
    <location>
        <begin position="223"/>
        <end position="248"/>
    </location>
</feature>
<dbReference type="AlphaFoldDB" id="A0A928Z703"/>
<dbReference type="SUPFAM" id="SSF103473">
    <property type="entry name" value="MFS general substrate transporter"/>
    <property type="match status" value="1"/>
</dbReference>
<evidence type="ECO:0000313" key="3">
    <source>
        <dbReference type="Proteomes" id="UP000625316"/>
    </source>
</evidence>
<keyword evidence="1" id="KW-0472">Membrane</keyword>
<evidence type="ECO:0008006" key="4">
    <source>
        <dbReference type="Google" id="ProtNLM"/>
    </source>
</evidence>
<proteinExistence type="predicted"/>
<feature type="transmembrane region" description="Helical" evidence="1">
    <location>
        <begin position="44"/>
        <end position="64"/>
    </location>
</feature>
<sequence>MNSIPEKPITHWRPVLAMALMQGAIVMCWVVYRMYLPGLLGEFGFPKGAALVILAIEGFLAVLIEPLFGSLSDRYKTLIGLRAPFITIGVLLTAAFMTLTPAIILLGSPDSFIRWIFIAVLLIWAMAMAMFRSPMLARLGEFACQRDWPYAASVLTLVGTIAGTLALPASKQIVKGMGAWPAFTVSSIILLLSATLLNKTQPPQVALSTTATESGPQSSRKNLGLVALTGLTITLGIILTRQLIGLVGKEQTPALMTLFLVVQLITVLPIGWLSQKWGSLQTMIVGLGLLSIGFFVLLA</sequence>
<keyword evidence="3" id="KW-1185">Reference proteome</keyword>
<accession>A0A928Z703</accession>
<organism evidence="2 3">
    <name type="scientific">Romeriopsis navalis LEGE 11480</name>
    <dbReference type="NCBI Taxonomy" id="2777977"/>
    <lineage>
        <taxon>Bacteria</taxon>
        <taxon>Bacillati</taxon>
        <taxon>Cyanobacteriota</taxon>
        <taxon>Cyanophyceae</taxon>
        <taxon>Leptolyngbyales</taxon>
        <taxon>Leptolyngbyaceae</taxon>
        <taxon>Romeriopsis</taxon>
        <taxon>Romeriopsis navalis</taxon>
    </lineage>
</organism>
<feature type="transmembrane region" description="Helical" evidence="1">
    <location>
        <begin position="85"/>
        <end position="106"/>
    </location>
</feature>
<feature type="transmembrane region" description="Helical" evidence="1">
    <location>
        <begin position="112"/>
        <end position="130"/>
    </location>
</feature>
<dbReference type="InterPro" id="IPR036259">
    <property type="entry name" value="MFS_trans_sf"/>
</dbReference>
<dbReference type="Gene3D" id="1.20.1250.20">
    <property type="entry name" value="MFS general substrate transporter like domains"/>
    <property type="match status" value="1"/>
</dbReference>
<feature type="transmembrane region" description="Helical" evidence="1">
    <location>
        <begin position="12"/>
        <end position="32"/>
    </location>
</feature>
<reference evidence="2" key="1">
    <citation type="submission" date="2020-10" db="EMBL/GenBank/DDBJ databases">
        <authorList>
            <person name="Castelo-Branco R."/>
            <person name="Eusebio N."/>
            <person name="Adriana R."/>
            <person name="Vieira A."/>
            <person name="Brugerolle De Fraissinette N."/>
            <person name="Rezende De Castro R."/>
            <person name="Schneider M.P."/>
            <person name="Vasconcelos V."/>
            <person name="Leao P.N."/>
        </authorList>
    </citation>
    <scope>NUCLEOTIDE SEQUENCE</scope>
    <source>
        <strain evidence="2">LEGE 11480</strain>
    </source>
</reference>
<dbReference type="EMBL" id="JADEXQ010000238">
    <property type="protein sequence ID" value="MBE9033527.1"/>
    <property type="molecule type" value="Genomic_DNA"/>
</dbReference>
<dbReference type="Proteomes" id="UP000625316">
    <property type="component" value="Unassembled WGS sequence"/>
</dbReference>
<dbReference type="PANTHER" id="PTHR23528:SF1">
    <property type="entry name" value="MAJOR FACILITATOR SUPERFAMILY (MFS) PROFILE DOMAIN-CONTAINING PROTEIN"/>
    <property type="match status" value="1"/>
</dbReference>
<feature type="transmembrane region" description="Helical" evidence="1">
    <location>
        <begin position="280"/>
        <end position="298"/>
    </location>
</feature>
<feature type="non-terminal residue" evidence="2">
    <location>
        <position position="299"/>
    </location>
</feature>
<comment type="caution">
    <text evidence="2">The sequence shown here is derived from an EMBL/GenBank/DDBJ whole genome shotgun (WGS) entry which is preliminary data.</text>
</comment>
<gene>
    <name evidence="2" type="ORF">IQ266_27755</name>
</gene>
<name>A0A928Z703_9CYAN</name>
<feature type="transmembrane region" description="Helical" evidence="1">
    <location>
        <begin position="254"/>
        <end position="273"/>
    </location>
</feature>
<evidence type="ECO:0000313" key="2">
    <source>
        <dbReference type="EMBL" id="MBE9033527.1"/>
    </source>
</evidence>